<dbReference type="Proteomes" id="UP000662466">
    <property type="component" value="Unassembled WGS sequence"/>
</dbReference>
<proteinExistence type="predicted"/>
<organism evidence="1 2">
    <name type="scientific">Aspergillus hiratsukae</name>
    <dbReference type="NCBI Taxonomy" id="1194566"/>
    <lineage>
        <taxon>Eukaryota</taxon>
        <taxon>Fungi</taxon>
        <taxon>Dikarya</taxon>
        <taxon>Ascomycota</taxon>
        <taxon>Pezizomycotina</taxon>
        <taxon>Eurotiomycetes</taxon>
        <taxon>Eurotiomycetidae</taxon>
        <taxon>Eurotiales</taxon>
        <taxon>Aspergillaceae</taxon>
        <taxon>Aspergillus</taxon>
        <taxon>Aspergillus subgen. Fumigati</taxon>
    </lineage>
</organism>
<reference evidence="1" key="1">
    <citation type="submission" date="2020-06" db="EMBL/GenBank/DDBJ databases">
        <title>Draft genome sequences of strains closely related to Aspergillus parafelis and Aspergillus hiratsukae.</title>
        <authorList>
            <person name="Dos Santos R.A.C."/>
            <person name="Rivero-Menendez O."/>
            <person name="Steenwyk J.L."/>
            <person name="Mead M.E."/>
            <person name="Goldman G.H."/>
            <person name="Alastruey-Izquierdo A."/>
            <person name="Rokas A."/>
        </authorList>
    </citation>
    <scope>NUCLEOTIDE SEQUENCE</scope>
    <source>
        <strain evidence="1">CNM-CM6106</strain>
    </source>
</reference>
<name>A0A8H6Q073_9EURO</name>
<evidence type="ECO:0000313" key="1">
    <source>
        <dbReference type="EMBL" id="KAF7164505.1"/>
    </source>
</evidence>
<dbReference type="EMBL" id="JACBAF010002188">
    <property type="protein sequence ID" value="KAF7164505.1"/>
    <property type="molecule type" value="Genomic_DNA"/>
</dbReference>
<comment type="caution">
    <text evidence="1">The sequence shown here is derived from an EMBL/GenBank/DDBJ whole genome shotgun (WGS) entry which is preliminary data.</text>
</comment>
<dbReference type="AlphaFoldDB" id="A0A8H6Q073"/>
<evidence type="ECO:0000313" key="2">
    <source>
        <dbReference type="Proteomes" id="UP000662466"/>
    </source>
</evidence>
<accession>A0A8H6Q073</accession>
<sequence>MWAEEMARECRESANPADWAWSKNVPVVYDMLKCFNVHIAHQIALEKGDSLVYNGPLRMFKDEDFKCLQDAKHVVELMRSDRRTVESVVSTIELIDWTSD</sequence>
<protein>
    <submittedName>
        <fullName evidence="1">Uncharacterized protein</fullName>
    </submittedName>
</protein>
<gene>
    <name evidence="1" type="ORF">CNMCM6106_001023</name>
</gene>